<feature type="non-terminal residue" evidence="2">
    <location>
        <position position="73"/>
    </location>
</feature>
<reference evidence="2" key="1">
    <citation type="submission" date="2023-07" db="EMBL/GenBank/DDBJ databases">
        <title>draft genome sequence of fig (Ficus carica).</title>
        <authorList>
            <person name="Takahashi T."/>
            <person name="Nishimura K."/>
        </authorList>
    </citation>
    <scope>NUCLEOTIDE SEQUENCE</scope>
</reference>
<evidence type="ECO:0000256" key="1">
    <source>
        <dbReference type="SAM" id="MobiDB-lite"/>
    </source>
</evidence>
<name>A0AA88D5I6_FICCA</name>
<feature type="region of interest" description="Disordered" evidence="1">
    <location>
        <begin position="47"/>
        <end position="73"/>
    </location>
</feature>
<proteinExistence type="predicted"/>
<dbReference type="EMBL" id="BTGU01000014">
    <property type="protein sequence ID" value="GMN42387.1"/>
    <property type="molecule type" value="Genomic_DNA"/>
</dbReference>
<comment type="caution">
    <text evidence="2">The sequence shown here is derived from an EMBL/GenBank/DDBJ whole genome shotgun (WGS) entry which is preliminary data.</text>
</comment>
<dbReference type="AlphaFoldDB" id="A0AA88D5I6"/>
<protein>
    <submittedName>
        <fullName evidence="2">Uncharacterized protein</fullName>
    </submittedName>
</protein>
<feature type="compositionally biased region" description="Gly residues" evidence="1">
    <location>
        <begin position="62"/>
        <end position="73"/>
    </location>
</feature>
<sequence>MCLAPRLWSAGLGAASLEVAWASRDRGRGGIVGGRWGESRLEEGEIFGGCGGEPSQDRGQDSIGGVGGLDLAP</sequence>
<dbReference type="Proteomes" id="UP001187192">
    <property type="component" value="Unassembled WGS sequence"/>
</dbReference>
<evidence type="ECO:0000313" key="2">
    <source>
        <dbReference type="EMBL" id="GMN42387.1"/>
    </source>
</evidence>
<evidence type="ECO:0000313" key="3">
    <source>
        <dbReference type="Proteomes" id="UP001187192"/>
    </source>
</evidence>
<accession>A0AA88D5I6</accession>
<keyword evidence="3" id="KW-1185">Reference proteome</keyword>
<organism evidence="2 3">
    <name type="scientific">Ficus carica</name>
    <name type="common">Common fig</name>
    <dbReference type="NCBI Taxonomy" id="3494"/>
    <lineage>
        <taxon>Eukaryota</taxon>
        <taxon>Viridiplantae</taxon>
        <taxon>Streptophyta</taxon>
        <taxon>Embryophyta</taxon>
        <taxon>Tracheophyta</taxon>
        <taxon>Spermatophyta</taxon>
        <taxon>Magnoliopsida</taxon>
        <taxon>eudicotyledons</taxon>
        <taxon>Gunneridae</taxon>
        <taxon>Pentapetalae</taxon>
        <taxon>rosids</taxon>
        <taxon>fabids</taxon>
        <taxon>Rosales</taxon>
        <taxon>Moraceae</taxon>
        <taxon>Ficeae</taxon>
        <taxon>Ficus</taxon>
    </lineage>
</organism>
<gene>
    <name evidence="2" type="ORF">TIFTF001_011597</name>
</gene>